<keyword evidence="4" id="KW-1185">Reference proteome</keyword>
<gene>
    <name evidence="3" type="ORF">NJ959_12480</name>
</gene>
<dbReference type="EMBL" id="JAMZMM010000104">
    <property type="protein sequence ID" value="MCP2729273.1"/>
    <property type="molecule type" value="Genomic_DNA"/>
</dbReference>
<evidence type="ECO:0000256" key="1">
    <source>
        <dbReference type="SAM" id="Phobius"/>
    </source>
</evidence>
<dbReference type="NCBIfam" id="TIGR02595">
    <property type="entry name" value="PEP_CTERM"/>
    <property type="match status" value="1"/>
</dbReference>
<reference evidence="3" key="1">
    <citation type="submission" date="2022-06" db="EMBL/GenBank/DDBJ databases">
        <title>New cyanobacteria of genus Symplocastrum in benthos of Lake Baikal.</title>
        <authorList>
            <person name="Sorokovikova E."/>
            <person name="Tikhonova I."/>
            <person name="Krasnopeev A."/>
            <person name="Evseev P."/>
            <person name="Gladkikh A."/>
            <person name="Belykh O."/>
        </authorList>
    </citation>
    <scope>NUCLEOTIDE SEQUENCE</scope>
    <source>
        <strain evidence="3">BBK-W-15</strain>
    </source>
</reference>
<dbReference type="AlphaFoldDB" id="A0AAE3GT26"/>
<sequence>MDETTNAPPCAYPSTTPCADKITFPNSFSPQTFNFMGMDFTLQLLGFGDTPNGPFVSDFISQEGGTNSTMLFGKITKNPRTVVPEPATLSGLGLLGIYFIARRRTKKG</sequence>
<dbReference type="RefSeq" id="WP_254012072.1">
    <property type="nucleotide sequence ID" value="NZ_JAMZMM010000104.1"/>
</dbReference>
<comment type="caution">
    <text evidence="3">The sequence shown here is derived from an EMBL/GenBank/DDBJ whole genome shotgun (WGS) entry which is preliminary data.</text>
</comment>
<dbReference type="InterPro" id="IPR047995">
    <property type="entry name" value="Choice_anch_K"/>
</dbReference>
<feature type="domain" description="Ice-binding protein C-terminal" evidence="2">
    <location>
        <begin position="83"/>
        <end position="104"/>
    </location>
</feature>
<evidence type="ECO:0000259" key="2">
    <source>
        <dbReference type="Pfam" id="PF07589"/>
    </source>
</evidence>
<evidence type="ECO:0000313" key="4">
    <source>
        <dbReference type="Proteomes" id="UP001204953"/>
    </source>
</evidence>
<dbReference type="InterPro" id="IPR013424">
    <property type="entry name" value="Ice-binding_C"/>
</dbReference>
<dbReference type="Proteomes" id="UP001204953">
    <property type="component" value="Unassembled WGS sequence"/>
</dbReference>
<evidence type="ECO:0000313" key="3">
    <source>
        <dbReference type="EMBL" id="MCP2729273.1"/>
    </source>
</evidence>
<keyword evidence="1" id="KW-0472">Membrane</keyword>
<organism evidence="3 4">
    <name type="scientific">Limnofasciculus baicalensis BBK-W-15</name>
    <dbReference type="NCBI Taxonomy" id="2699891"/>
    <lineage>
        <taxon>Bacteria</taxon>
        <taxon>Bacillati</taxon>
        <taxon>Cyanobacteriota</taxon>
        <taxon>Cyanophyceae</taxon>
        <taxon>Coleofasciculales</taxon>
        <taxon>Coleofasciculaceae</taxon>
        <taxon>Limnofasciculus</taxon>
        <taxon>Limnofasciculus baicalensis</taxon>
    </lineage>
</organism>
<dbReference type="NCBIfam" id="NF038131">
    <property type="entry name" value="choice_anch_K"/>
    <property type="match status" value="1"/>
</dbReference>
<dbReference type="Pfam" id="PF07589">
    <property type="entry name" value="PEP-CTERM"/>
    <property type="match status" value="1"/>
</dbReference>
<protein>
    <submittedName>
        <fullName evidence="3">PEP-CTERM sorting domain-containing protein</fullName>
    </submittedName>
</protein>
<accession>A0AAE3GT26</accession>
<keyword evidence="1" id="KW-0812">Transmembrane</keyword>
<keyword evidence="1" id="KW-1133">Transmembrane helix</keyword>
<name>A0AAE3GT26_9CYAN</name>
<proteinExistence type="predicted"/>
<feature type="transmembrane region" description="Helical" evidence="1">
    <location>
        <begin position="82"/>
        <end position="101"/>
    </location>
</feature>